<dbReference type="InterPro" id="IPR043128">
    <property type="entry name" value="Rev_trsase/Diguanyl_cyclase"/>
</dbReference>
<dbReference type="GO" id="GO:0042575">
    <property type="term" value="C:DNA polymerase complex"/>
    <property type="evidence" value="ECO:0007669"/>
    <property type="project" value="UniProtKB-ARBA"/>
</dbReference>
<dbReference type="STRING" id="35525.A0A165AJE7"/>
<dbReference type="Gene3D" id="3.10.20.370">
    <property type="match status" value="1"/>
</dbReference>
<evidence type="ECO:0000313" key="10">
    <source>
        <dbReference type="EMBL" id="KZS17759.1"/>
    </source>
</evidence>
<evidence type="ECO:0000259" key="9">
    <source>
        <dbReference type="PROSITE" id="PS50994"/>
    </source>
</evidence>
<evidence type="ECO:0000256" key="4">
    <source>
        <dbReference type="ARBA" id="ARBA00022722"/>
    </source>
</evidence>
<evidence type="ECO:0000256" key="3">
    <source>
        <dbReference type="ARBA" id="ARBA00022695"/>
    </source>
</evidence>
<feature type="domain" description="Reverse transcriptase" evidence="8">
    <location>
        <begin position="1"/>
        <end position="239"/>
    </location>
</feature>
<gene>
    <name evidence="10" type="ORF">APZ42_016190</name>
</gene>
<keyword evidence="3" id="KW-0548">Nucleotidyltransferase</keyword>
<dbReference type="Gene3D" id="3.30.420.10">
    <property type="entry name" value="Ribonuclease H-like superfamily/Ribonuclease H"/>
    <property type="match status" value="1"/>
</dbReference>
<keyword evidence="5" id="KW-0255">Endonuclease</keyword>
<evidence type="ECO:0000256" key="6">
    <source>
        <dbReference type="ARBA" id="ARBA00022801"/>
    </source>
</evidence>
<dbReference type="InterPro" id="IPR041588">
    <property type="entry name" value="Integrase_H2C2"/>
</dbReference>
<dbReference type="PANTHER" id="PTHR37984:SF5">
    <property type="entry name" value="PROTEIN NYNRIN-LIKE"/>
    <property type="match status" value="1"/>
</dbReference>
<keyword evidence="7" id="KW-0695">RNA-directed DNA polymerase</keyword>
<dbReference type="InterPro" id="IPR050951">
    <property type="entry name" value="Retrovirus_Pol_polyprotein"/>
</dbReference>
<feature type="domain" description="Integrase catalytic" evidence="9">
    <location>
        <begin position="551"/>
        <end position="668"/>
    </location>
</feature>
<dbReference type="AlphaFoldDB" id="A0A165AJE7"/>
<dbReference type="InterPro" id="IPR041373">
    <property type="entry name" value="RT_RNaseH"/>
</dbReference>
<dbReference type="InterPro" id="IPR043502">
    <property type="entry name" value="DNA/RNA_pol_sf"/>
</dbReference>
<dbReference type="GO" id="GO:0003676">
    <property type="term" value="F:nucleic acid binding"/>
    <property type="evidence" value="ECO:0007669"/>
    <property type="project" value="InterPro"/>
</dbReference>
<dbReference type="GO" id="GO:0003964">
    <property type="term" value="F:RNA-directed DNA polymerase activity"/>
    <property type="evidence" value="ECO:0007669"/>
    <property type="project" value="UniProtKB-KW"/>
</dbReference>
<dbReference type="FunFam" id="3.10.20.370:FF:000001">
    <property type="entry name" value="Retrovirus-related Pol polyprotein from transposon 17.6-like protein"/>
    <property type="match status" value="1"/>
</dbReference>
<dbReference type="SUPFAM" id="SSF56672">
    <property type="entry name" value="DNA/RNA polymerases"/>
    <property type="match status" value="1"/>
</dbReference>
<dbReference type="FunFam" id="1.10.340.70:FF:000001">
    <property type="entry name" value="Retrovirus-related Pol polyprotein from transposon gypsy-like Protein"/>
    <property type="match status" value="1"/>
</dbReference>
<evidence type="ECO:0000256" key="2">
    <source>
        <dbReference type="ARBA" id="ARBA00022679"/>
    </source>
</evidence>
<dbReference type="CDD" id="cd09274">
    <property type="entry name" value="RNase_HI_RT_Ty3"/>
    <property type="match status" value="1"/>
</dbReference>
<dbReference type="GO" id="GO:0004519">
    <property type="term" value="F:endonuclease activity"/>
    <property type="evidence" value="ECO:0007669"/>
    <property type="project" value="UniProtKB-KW"/>
</dbReference>
<evidence type="ECO:0000256" key="1">
    <source>
        <dbReference type="ARBA" id="ARBA00012493"/>
    </source>
</evidence>
<evidence type="ECO:0000313" key="11">
    <source>
        <dbReference type="Proteomes" id="UP000076858"/>
    </source>
</evidence>
<dbReference type="GO" id="GO:0016787">
    <property type="term" value="F:hydrolase activity"/>
    <property type="evidence" value="ECO:0007669"/>
    <property type="project" value="UniProtKB-KW"/>
</dbReference>
<dbReference type="Gene3D" id="3.30.70.270">
    <property type="match status" value="1"/>
</dbReference>
<evidence type="ECO:0000259" key="8">
    <source>
        <dbReference type="PROSITE" id="PS50878"/>
    </source>
</evidence>
<proteinExistence type="predicted"/>
<accession>A0A165AJE7</accession>
<keyword evidence="11" id="KW-1185">Reference proteome</keyword>
<sequence>MHVETMASISVASDPINTAAVESALPDIDEENKENLRRLITNNYNNFAFKTSELGHTTLVKHVIDTQGQGPTRQKAYRTSQKQKEIAKNIIEELIQIKYRPLFFPLPRIDDVLDLLVGQRYFSTLDLTSGYWQIEFEEESKEKTACIVDYNLYEMNRLAFGLTNAPGTFQRLMNSVLRKVIGMICLVYLDDIIIFSRTIEEHFINLKTVFSLLEIAHLKMKLSKCEFFSQSVSYLGHTKGKPTDSVTWKTDETVAFEYLRQCLISESILIYLDFLKEFFICTDASNYGLGAVLSQMKDGKDQPIAYASRHLNKGEIEYSTIEKEAAAVVFGIKRFRHYLQDQPSVIVSDHRPLQWLQTFKDETGRLGRWAILLSNMKFNVQYRTGRVHENADFLSRILINLISAIPADNNVMCQEQEKDSLCKAIVTFLEQNEPWKKEDGPMPSWDSEIDHFFVENGLLCKHYEPTSVKRRNIKQCQVVVPLSLRKQLLKEYHDSPLSGHMATRRTFFCLRDKYYWPTMLRDVKEYCTSCEPCALGRRVHSMKAYFNPLDLATRPFEVLGLDFLGPIKPHSLQGNNYILVITDYFSKWIEVIPLTNCTALSTSKALVERIILHHGTPKAIITDRGSSFISELYSALGKALNNKRMKTTAYHPQTNGLSTGDSTKLLLK</sequence>
<dbReference type="SUPFAM" id="SSF53098">
    <property type="entry name" value="Ribonuclease H-like"/>
    <property type="match status" value="1"/>
</dbReference>
<dbReference type="Pfam" id="PF00665">
    <property type="entry name" value="rve"/>
    <property type="match status" value="1"/>
</dbReference>
<dbReference type="CDD" id="cd01647">
    <property type="entry name" value="RT_LTR"/>
    <property type="match status" value="1"/>
</dbReference>
<dbReference type="Pfam" id="PF00078">
    <property type="entry name" value="RVT_1"/>
    <property type="match status" value="1"/>
</dbReference>
<dbReference type="PROSITE" id="PS50878">
    <property type="entry name" value="RT_POL"/>
    <property type="match status" value="1"/>
</dbReference>
<dbReference type="Pfam" id="PF17921">
    <property type="entry name" value="Integrase_H2C2"/>
    <property type="match status" value="1"/>
</dbReference>
<dbReference type="PANTHER" id="PTHR37984">
    <property type="entry name" value="PROTEIN CBG26694"/>
    <property type="match status" value="1"/>
</dbReference>
<keyword evidence="4" id="KW-0540">Nuclease</keyword>
<dbReference type="InterPro" id="IPR001584">
    <property type="entry name" value="Integrase_cat-core"/>
</dbReference>
<dbReference type="Pfam" id="PF17917">
    <property type="entry name" value="RT_RNaseH"/>
    <property type="match status" value="1"/>
</dbReference>
<dbReference type="Gene3D" id="1.10.340.70">
    <property type="match status" value="1"/>
</dbReference>
<evidence type="ECO:0000256" key="5">
    <source>
        <dbReference type="ARBA" id="ARBA00022759"/>
    </source>
</evidence>
<protein>
    <recommendedName>
        <fullName evidence="1">RNA-directed DNA polymerase</fullName>
        <ecNumber evidence="1">2.7.7.49</ecNumber>
    </recommendedName>
</protein>
<dbReference type="EMBL" id="LRGB01000571">
    <property type="protein sequence ID" value="KZS17759.1"/>
    <property type="molecule type" value="Genomic_DNA"/>
</dbReference>
<dbReference type="InterPro" id="IPR000477">
    <property type="entry name" value="RT_dom"/>
</dbReference>
<dbReference type="InterPro" id="IPR012337">
    <property type="entry name" value="RNaseH-like_sf"/>
</dbReference>
<dbReference type="OrthoDB" id="6382339at2759"/>
<organism evidence="10 11">
    <name type="scientific">Daphnia magna</name>
    <dbReference type="NCBI Taxonomy" id="35525"/>
    <lineage>
        <taxon>Eukaryota</taxon>
        <taxon>Metazoa</taxon>
        <taxon>Ecdysozoa</taxon>
        <taxon>Arthropoda</taxon>
        <taxon>Crustacea</taxon>
        <taxon>Branchiopoda</taxon>
        <taxon>Diplostraca</taxon>
        <taxon>Cladocera</taxon>
        <taxon>Anomopoda</taxon>
        <taxon>Daphniidae</taxon>
        <taxon>Daphnia</taxon>
    </lineage>
</organism>
<dbReference type="Gene3D" id="3.10.10.10">
    <property type="entry name" value="HIV Type 1 Reverse Transcriptase, subunit A, domain 1"/>
    <property type="match status" value="1"/>
</dbReference>
<keyword evidence="6" id="KW-0378">Hydrolase</keyword>
<keyword evidence="2" id="KW-0808">Transferase</keyword>
<dbReference type="GO" id="GO:0015074">
    <property type="term" value="P:DNA integration"/>
    <property type="evidence" value="ECO:0007669"/>
    <property type="project" value="InterPro"/>
</dbReference>
<dbReference type="Proteomes" id="UP000076858">
    <property type="component" value="Unassembled WGS sequence"/>
</dbReference>
<dbReference type="InterPro" id="IPR036397">
    <property type="entry name" value="RNaseH_sf"/>
</dbReference>
<evidence type="ECO:0000256" key="7">
    <source>
        <dbReference type="ARBA" id="ARBA00022918"/>
    </source>
</evidence>
<comment type="caution">
    <text evidence="10">The sequence shown here is derived from an EMBL/GenBank/DDBJ whole genome shotgun (WGS) entry which is preliminary data.</text>
</comment>
<name>A0A165AJE7_9CRUS</name>
<dbReference type="EC" id="2.7.7.49" evidence="1"/>
<dbReference type="PROSITE" id="PS50994">
    <property type="entry name" value="INTEGRASE"/>
    <property type="match status" value="1"/>
</dbReference>
<reference evidence="10 11" key="1">
    <citation type="submission" date="2016-03" db="EMBL/GenBank/DDBJ databases">
        <title>EvidentialGene: Evidence-directed Construction of Genes on Genomes.</title>
        <authorList>
            <person name="Gilbert D.G."/>
            <person name="Choi J.-H."/>
            <person name="Mockaitis K."/>
            <person name="Colbourne J."/>
            <person name="Pfrender M."/>
        </authorList>
    </citation>
    <scope>NUCLEOTIDE SEQUENCE [LARGE SCALE GENOMIC DNA]</scope>
    <source>
        <strain evidence="10 11">Xinb3</strain>
        <tissue evidence="10">Complete organism</tissue>
    </source>
</reference>